<sequence length="91" mass="9781">MPMTTAGSKHLEVNYGARITESKRCLFCLSTPCKANLEIQVKFSQLRVSLDWILSGFEPDQRSTAHSTSHGGSAIADALAMGSARQGQVPS</sequence>
<reference evidence="1" key="1">
    <citation type="journal article" date="2020" name="Fungal Divers.">
        <title>Resolving the Mortierellaceae phylogeny through synthesis of multi-gene phylogenetics and phylogenomics.</title>
        <authorList>
            <person name="Vandepol N."/>
            <person name="Liber J."/>
            <person name="Desiro A."/>
            <person name="Na H."/>
            <person name="Kennedy M."/>
            <person name="Barry K."/>
            <person name="Grigoriev I.V."/>
            <person name="Miller A.N."/>
            <person name="O'Donnell K."/>
            <person name="Stajich J.E."/>
            <person name="Bonito G."/>
        </authorList>
    </citation>
    <scope>NUCLEOTIDE SEQUENCE</scope>
    <source>
        <strain evidence="1">NRRL 28262</strain>
    </source>
</reference>
<keyword evidence="2" id="KW-1185">Reference proteome</keyword>
<accession>A0AAD4DGN7</accession>
<name>A0AAD4DGN7_9FUNG</name>
<dbReference type="Proteomes" id="UP001194580">
    <property type="component" value="Unassembled WGS sequence"/>
</dbReference>
<dbReference type="EMBL" id="JAAAIL010000257">
    <property type="protein sequence ID" value="KAG0277672.1"/>
    <property type="molecule type" value="Genomic_DNA"/>
</dbReference>
<gene>
    <name evidence="1" type="ORF">BGZ95_005562</name>
</gene>
<comment type="caution">
    <text evidence="1">The sequence shown here is derived from an EMBL/GenBank/DDBJ whole genome shotgun (WGS) entry which is preliminary data.</text>
</comment>
<protein>
    <submittedName>
        <fullName evidence="1">Uncharacterized protein</fullName>
    </submittedName>
</protein>
<dbReference type="AlphaFoldDB" id="A0AAD4DGN7"/>
<proteinExistence type="predicted"/>
<evidence type="ECO:0000313" key="1">
    <source>
        <dbReference type="EMBL" id="KAG0277672.1"/>
    </source>
</evidence>
<organism evidence="1 2">
    <name type="scientific">Linnemannia exigua</name>
    <dbReference type="NCBI Taxonomy" id="604196"/>
    <lineage>
        <taxon>Eukaryota</taxon>
        <taxon>Fungi</taxon>
        <taxon>Fungi incertae sedis</taxon>
        <taxon>Mucoromycota</taxon>
        <taxon>Mortierellomycotina</taxon>
        <taxon>Mortierellomycetes</taxon>
        <taxon>Mortierellales</taxon>
        <taxon>Mortierellaceae</taxon>
        <taxon>Linnemannia</taxon>
    </lineage>
</organism>
<evidence type="ECO:0000313" key="2">
    <source>
        <dbReference type="Proteomes" id="UP001194580"/>
    </source>
</evidence>